<dbReference type="Pfam" id="PF03795">
    <property type="entry name" value="YCII"/>
    <property type="match status" value="1"/>
</dbReference>
<dbReference type="RefSeq" id="WP_165503339.1">
    <property type="nucleotide sequence ID" value="NZ_CAACUY010000454.1"/>
</dbReference>
<comment type="similarity">
    <text evidence="1">Belongs to the YciI family.</text>
</comment>
<evidence type="ECO:0000259" key="2">
    <source>
        <dbReference type="Pfam" id="PF03795"/>
    </source>
</evidence>
<evidence type="ECO:0000313" key="3">
    <source>
        <dbReference type="EMBL" id="MFD0691095.1"/>
    </source>
</evidence>
<dbReference type="InterPro" id="IPR005545">
    <property type="entry name" value="YCII"/>
</dbReference>
<comment type="caution">
    <text evidence="3">The sequence shown here is derived from an EMBL/GenBank/DDBJ whole genome shotgun (WGS) entry which is preliminary data.</text>
</comment>
<dbReference type="PANTHER" id="PTHR35174">
    <property type="entry name" value="BLL7171 PROTEIN-RELATED"/>
    <property type="match status" value="1"/>
</dbReference>
<evidence type="ECO:0000313" key="4">
    <source>
        <dbReference type="Proteomes" id="UP001597063"/>
    </source>
</evidence>
<dbReference type="EMBL" id="JBHTGP010000026">
    <property type="protein sequence ID" value="MFD0691095.1"/>
    <property type="molecule type" value="Genomic_DNA"/>
</dbReference>
<proteinExistence type="inferred from homology"/>
<dbReference type="Gene3D" id="3.30.70.1060">
    <property type="entry name" value="Dimeric alpha+beta barrel"/>
    <property type="match status" value="1"/>
</dbReference>
<protein>
    <submittedName>
        <fullName evidence="3">YciI family protein</fullName>
    </submittedName>
</protein>
<dbReference type="PANTHER" id="PTHR35174:SF3">
    <property type="entry name" value="BLL7171 PROTEIN"/>
    <property type="match status" value="1"/>
</dbReference>
<accession>A0ABW2Y2K8</accession>
<keyword evidence="4" id="KW-1185">Reference proteome</keyword>
<feature type="domain" description="YCII-related" evidence="2">
    <location>
        <begin position="1"/>
        <end position="115"/>
    </location>
</feature>
<gene>
    <name evidence="3" type="ORF">ACFQZM_41845</name>
</gene>
<dbReference type="InterPro" id="IPR011008">
    <property type="entry name" value="Dimeric_a/b-barrel"/>
</dbReference>
<reference evidence="4" key="1">
    <citation type="journal article" date="2019" name="Int. J. Syst. Evol. Microbiol.">
        <title>The Global Catalogue of Microorganisms (GCM) 10K type strain sequencing project: providing services to taxonomists for standard genome sequencing and annotation.</title>
        <authorList>
            <consortium name="The Broad Institute Genomics Platform"/>
            <consortium name="The Broad Institute Genome Sequencing Center for Infectious Disease"/>
            <person name="Wu L."/>
            <person name="Ma J."/>
        </authorList>
    </citation>
    <scope>NUCLEOTIDE SEQUENCE [LARGE SCALE GENOMIC DNA]</scope>
    <source>
        <strain evidence="4">JCM 9371</strain>
    </source>
</reference>
<evidence type="ECO:0000256" key="1">
    <source>
        <dbReference type="ARBA" id="ARBA00007689"/>
    </source>
</evidence>
<sequence>MKYLLLLHAPDGPVTDTSSPAYAEAVAAYGKANAAMAAAGVLLDCAPLRPPASSTTVRVRDGRTIVTDGPAAEIKEQVGGYTLLECDDLDEALRWAATIPAAATGWVEVRPVMPVSPAS</sequence>
<dbReference type="SUPFAM" id="SSF54909">
    <property type="entry name" value="Dimeric alpha+beta barrel"/>
    <property type="match status" value="1"/>
</dbReference>
<dbReference type="Proteomes" id="UP001597063">
    <property type="component" value="Unassembled WGS sequence"/>
</dbReference>
<name>A0ABW2Y2K8_9ACTN</name>
<organism evidence="3 4">
    <name type="scientific">Actinomadura fibrosa</name>
    <dbReference type="NCBI Taxonomy" id="111802"/>
    <lineage>
        <taxon>Bacteria</taxon>
        <taxon>Bacillati</taxon>
        <taxon>Actinomycetota</taxon>
        <taxon>Actinomycetes</taxon>
        <taxon>Streptosporangiales</taxon>
        <taxon>Thermomonosporaceae</taxon>
        <taxon>Actinomadura</taxon>
    </lineage>
</organism>